<feature type="region of interest" description="Disordered" evidence="2">
    <location>
        <begin position="333"/>
        <end position="366"/>
    </location>
</feature>
<evidence type="ECO:0000313" key="5">
    <source>
        <dbReference type="Proteomes" id="UP001140074"/>
    </source>
</evidence>
<feature type="compositionally biased region" description="Polar residues" evidence="2">
    <location>
        <begin position="668"/>
        <end position="681"/>
    </location>
</feature>
<gene>
    <name evidence="4" type="ORF">GGH94_000389</name>
</gene>
<comment type="caution">
    <text evidence="4">The sequence shown here is derived from an EMBL/GenBank/DDBJ whole genome shotgun (WGS) entry which is preliminary data.</text>
</comment>
<feature type="region of interest" description="Disordered" evidence="2">
    <location>
        <begin position="847"/>
        <end position="874"/>
    </location>
</feature>
<organism evidence="4 5">
    <name type="scientific">Coemansia aciculifera</name>
    <dbReference type="NCBI Taxonomy" id="417176"/>
    <lineage>
        <taxon>Eukaryota</taxon>
        <taxon>Fungi</taxon>
        <taxon>Fungi incertae sedis</taxon>
        <taxon>Zoopagomycota</taxon>
        <taxon>Kickxellomycotina</taxon>
        <taxon>Kickxellomycetes</taxon>
        <taxon>Kickxellales</taxon>
        <taxon>Kickxellaceae</taxon>
        <taxon>Coemansia</taxon>
    </lineage>
</organism>
<feature type="domain" description="Mediator of RNA polymerase II transcription subunit 25 von Willebrand factor type A" evidence="3">
    <location>
        <begin position="18"/>
        <end position="216"/>
    </location>
</feature>
<evidence type="ECO:0000256" key="1">
    <source>
        <dbReference type="SAM" id="Coils"/>
    </source>
</evidence>
<dbReference type="Proteomes" id="UP001140074">
    <property type="component" value="Unassembled WGS sequence"/>
</dbReference>
<dbReference type="AlphaFoldDB" id="A0A9W8ISV7"/>
<evidence type="ECO:0000313" key="4">
    <source>
        <dbReference type="EMBL" id="KAJ2868121.1"/>
    </source>
</evidence>
<feature type="region of interest" description="Disordered" evidence="2">
    <location>
        <begin position="389"/>
        <end position="442"/>
    </location>
</feature>
<feature type="compositionally biased region" description="Low complexity" evidence="2">
    <location>
        <begin position="1064"/>
        <end position="1078"/>
    </location>
</feature>
<feature type="coiled-coil region" evidence="1">
    <location>
        <begin position="630"/>
        <end position="664"/>
    </location>
</feature>
<feature type="compositionally biased region" description="Polar residues" evidence="2">
    <location>
        <begin position="417"/>
        <end position="426"/>
    </location>
</feature>
<dbReference type="EMBL" id="JANBUY010000007">
    <property type="protein sequence ID" value="KAJ2868121.1"/>
    <property type="molecule type" value="Genomic_DNA"/>
</dbReference>
<feature type="compositionally biased region" description="Low complexity" evidence="2">
    <location>
        <begin position="346"/>
        <end position="366"/>
    </location>
</feature>
<reference evidence="4" key="1">
    <citation type="submission" date="2022-07" db="EMBL/GenBank/DDBJ databases">
        <title>Phylogenomic reconstructions and comparative analyses of Kickxellomycotina fungi.</title>
        <authorList>
            <person name="Reynolds N.K."/>
            <person name="Stajich J.E."/>
            <person name="Barry K."/>
            <person name="Grigoriev I.V."/>
            <person name="Crous P."/>
            <person name="Smith M.E."/>
        </authorList>
    </citation>
    <scope>NUCLEOTIDE SEQUENCE</scope>
    <source>
        <strain evidence="4">RSA 476</strain>
    </source>
</reference>
<feature type="compositionally biased region" description="Polar residues" evidence="2">
    <location>
        <begin position="516"/>
        <end position="527"/>
    </location>
</feature>
<proteinExistence type="predicted"/>
<feature type="region of interest" description="Disordered" evidence="2">
    <location>
        <begin position="1041"/>
        <end position="1078"/>
    </location>
</feature>
<dbReference type="InterPro" id="IPR038196">
    <property type="entry name" value="Med25_PTOV_sf"/>
</dbReference>
<evidence type="ECO:0000259" key="3">
    <source>
        <dbReference type="Pfam" id="PF11265"/>
    </source>
</evidence>
<dbReference type="Pfam" id="PF11265">
    <property type="entry name" value="Med25_VWA"/>
    <property type="match status" value="1"/>
</dbReference>
<keyword evidence="1" id="KW-0175">Coiled coil</keyword>
<feature type="compositionally biased region" description="Polar residues" evidence="2">
    <location>
        <begin position="859"/>
        <end position="870"/>
    </location>
</feature>
<evidence type="ECO:0000256" key="2">
    <source>
        <dbReference type="SAM" id="MobiDB-lite"/>
    </source>
</evidence>
<feature type="region of interest" description="Disordered" evidence="2">
    <location>
        <begin position="509"/>
        <end position="567"/>
    </location>
</feature>
<sequence length="1078" mass="116915">MVTPKQMRPALRCDILCVLVIESTQHMQNLFPDLYDSVLTKIITQLRTPVIVDSPGKKDAAAKKGSQPTKATPCVRLGVVFFGDYYPYSTRTRSTKYFTSNYREFAKTIKEHRFCEGGRLRCAATEGLVGALEMFDDFNEFDPEAGLTSVQQRHVILVSSTPPYAEPCRENDHMRYDGFGLDSVADRMRELKLSFSLVQERGKRIEQVENLLKAANISTKPALELPKSMSPNFDVRLVGIDLPIPPELATAASTATQPTPVAVQPQASTQLSQAPVHIQPAQNPVMSQLPAALPQKNKVDTNAMAVDLAAAATGPKKQRIEAEVPSVGAVAEDQAKLARAKSRPKNPSASRSKAPRASNSPATAAVAAPTMPQTNVANAAFLAAPGVPGQNPNPMNGGMANPPSVPQHQLPPGHPMLQQQQGSNPAMANPGMQPSQPPAQAANAALNPSILSIKKSLISQGITSDAHHQIIIDMFTQCQNPAKSPEERQLLKQQLESVLTQMRQSAATQGAVAQDGAQSGPQATDTSAAVARTISHQSSASTPQQPQQQQQQAQGMVSPPTQPGELPPTVIQQLLQQALNTIRIKQNVDIRHLLNVLTPDMLEANIRDACRDQPDILNNVAALKFAYGQLKAVQLLKQQQLQQAQQQQAQQQQQQQHLANQNAQLASPNGMQAANSGQQGHPTPVQAAAQGPNTLWRGTLVWESTPSNNIKHESFCQIAAFALQGINYTAQELNLGEWPEQLRVKLMVEANVGFVESCVRSGIQMVRIGPSPNADQDTLKYFEDFSSKMREKSYYALANAGTTKPMFPFAGIILTYFRNHLVGLPFFHRQITEAVMHLLQQHTLPGNAVHHQQPGGNGNASAQQMTSQPVVSGMSAPGTINATTAAAIIARNASLASAAQQTAAQQIMSPQQSLAVRPNLSSPGVASPIPNHLQGFANLLQSRLSHEQMEAIWNLPTAQRDATITLLLNQAINARQIPSQLQAQLAMQQQQQQQQMAQLQQASHNQQLAQLLANQQLMQQQHMMGNMSGLNPAMFSAAGQQGGMTAFSSQPPNSQQLMPSQLIQQQQQQQQQQQHRPS</sequence>
<name>A0A9W8ISV7_9FUNG</name>
<feature type="compositionally biased region" description="Low complexity" evidence="2">
    <location>
        <begin position="537"/>
        <end position="554"/>
    </location>
</feature>
<feature type="compositionally biased region" description="Low complexity" evidence="2">
    <location>
        <begin position="389"/>
        <end position="402"/>
    </location>
</feature>
<dbReference type="InterPro" id="IPR021419">
    <property type="entry name" value="Mediator_Med25_VWA"/>
</dbReference>
<keyword evidence="5" id="KW-1185">Reference proteome</keyword>
<accession>A0A9W8ISV7</accession>
<protein>
    <recommendedName>
        <fullName evidence="3">Mediator of RNA polymerase II transcription subunit 25 von Willebrand factor type A domain-containing protein</fullName>
    </recommendedName>
</protein>
<feature type="region of interest" description="Disordered" evidence="2">
    <location>
        <begin position="668"/>
        <end position="689"/>
    </location>
</feature>
<feature type="compositionally biased region" description="Polar residues" evidence="2">
    <location>
        <begin position="1046"/>
        <end position="1063"/>
    </location>
</feature>
<dbReference type="Gene3D" id="2.40.290.30">
    <property type="entry name" value="Mediator complex subunit 25, ACID domain"/>
    <property type="match status" value="1"/>
</dbReference>